<dbReference type="CDD" id="cd02440">
    <property type="entry name" value="AdoMet_MTases"/>
    <property type="match status" value="1"/>
</dbReference>
<proteinExistence type="predicted"/>
<evidence type="ECO:0000256" key="3">
    <source>
        <dbReference type="ARBA" id="ARBA00022691"/>
    </source>
</evidence>
<evidence type="ECO:0000259" key="4">
    <source>
        <dbReference type="Pfam" id="PF05175"/>
    </source>
</evidence>
<reference evidence="5 6" key="1">
    <citation type="submission" date="2019-02" db="EMBL/GenBank/DDBJ databases">
        <title>Complete Genome Sequence and Methylome Analysis of free living Spirochaetas.</title>
        <authorList>
            <person name="Fomenkov A."/>
            <person name="Dubinina G."/>
            <person name="Leshcheva N."/>
            <person name="Mikheeva N."/>
            <person name="Grabovich M."/>
            <person name="Vincze T."/>
            <person name="Roberts R.J."/>
        </authorList>
    </citation>
    <scope>NUCLEOTIDE SEQUENCE [LARGE SCALE GENOMIC DNA]</scope>
    <source>
        <strain evidence="5 6">K2</strain>
    </source>
</reference>
<keyword evidence="3" id="KW-0949">S-adenosyl-L-methionine</keyword>
<keyword evidence="1" id="KW-0489">Methyltransferase</keyword>
<name>A0A5C1QLU5_9SPIO</name>
<dbReference type="GO" id="GO:0008757">
    <property type="term" value="F:S-adenosylmethionine-dependent methyltransferase activity"/>
    <property type="evidence" value="ECO:0007669"/>
    <property type="project" value="InterPro"/>
</dbReference>
<dbReference type="Pfam" id="PF05175">
    <property type="entry name" value="MTS"/>
    <property type="match status" value="1"/>
</dbReference>
<dbReference type="EMBL" id="CP036150">
    <property type="protein sequence ID" value="QEN07132.1"/>
    <property type="molecule type" value="Genomic_DNA"/>
</dbReference>
<dbReference type="PANTHER" id="PTHR47816:SF4">
    <property type="entry name" value="RIBOSOMAL RNA SMALL SUBUNIT METHYLTRANSFERASE C"/>
    <property type="match status" value="1"/>
</dbReference>
<sequence>MKQKTDPLIQKLLNKQVNFQFHGMKLKFDLSMGLFSSFDIDAGTKLLLKTLAKEVPLADCKNALDTGCGTGVLGVCLKKKYPDLDMQFQDRDALAIAFSSHNAHLNGLKVDPSKFSEGLLLDGIDFNSQDLIVCNIPAKAGEHVIRDFITKAASCIRERGTVAVVIVDTLKDLLAESIKDSGCPLLYTEATRMHSVFHFGSSPSKGKIDFSRYIRKTASFKICDDRYKLSTVYNLPDFDQVSFWLHVSGEILHHTSFTGRSLFWNPGQGHLPVWLHSRMSNNIKSVSLASRDILQNKISFYNLKQAGFDGSIETYELPDESSLCENFDDSSFDCIFLNLNPIPKVKWHKDLAVTAAKLVKQGRFCFIMGRSSDMSLLEKHIQGFKTVMDERFKGNRGLLLKKN</sequence>
<dbReference type="GO" id="GO:0032259">
    <property type="term" value="P:methylation"/>
    <property type="evidence" value="ECO:0007669"/>
    <property type="project" value="UniProtKB-KW"/>
</dbReference>
<gene>
    <name evidence="5" type="ORF">EXM22_03690</name>
</gene>
<dbReference type="KEGG" id="ock:EXM22_03690"/>
<evidence type="ECO:0000256" key="2">
    <source>
        <dbReference type="ARBA" id="ARBA00022679"/>
    </source>
</evidence>
<protein>
    <recommendedName>
        <fullName evidence="4">Methyltransferase small domain-containing protein</fullName>
    </recommendedName>
</protein>
<dbReference type="RefSeq" id="WP_149485214.1">
    <property type="nucleotide sequence ID" value="NZ_CP036150.1"/>
</dbReference>
<dbReference type="InterPro" id="IPR007848">
    <property type="entry name" value="Small_mtfrase_dom"/>
</dbReference>
<dbReference type="InterPro" id="IPR046977">
    <property type="entry name" value="RsmC/RlmG"/>
</dbReference>
<dbReference type="PANTHER" id="PTHR47816">
    <property type="entry name" value="RIBOSOMAL RNA SMALL SUBUNIT METHYLTRANSFERASE C"/>
    <property type="match status" value="1"/>
</dbReference>
<keyword evidence="6" id="KW-1185">Reference proteome</keyword>
<dbReference type="Proteomes" id="UP000324209">
    <property type="component" value="Chromosome"/>
</dbReference>
<dbReference type="AlphaFoldDB" id="A0A5C1QLU5"/>
<feature type="domain" description="Methyltransferase small" evidence="4">
    <location>
        <begin position="27"/>
        <end position="171"/>
    </location>
</feature>
<dbReference type="OrthoDB" id="29650at2"/>
<dbReference type="InterPro" id="IPR029063">
    <property type="entry name" value="SAM-dependent_MTases_sf"/>
</dbReference>
<evidence type="ECO:0000313" key="5">
    <source>
        <dbReference type="EMBL" id="QEN07132.1"/>
    </source>
</evidence>
<keyword evidence="2" id="KW-0808">Transferase</keyword>
<accession>A0A5C1QLU5</accession>
<evidence type="ECO:0000256" key="1">
    <source>
        <dbReference type="ARBA" id="ARBA00022603"/>
    </source>
</evidence>
<evidence type="ECO:0000313" key="6">
    <source>
        <dbReference type="Proteomes" id="UP000324209"/>
    </source>
</evidence>
<organism evidence="5 6">
    <name type="scientific">Oceanispirochaeta crateris</name>
    <dbReference type="NCBI Taxonomy" id="2518645"/>
    <lineage>
        <taxon>Bacteria</taxon>
        <taxon>Pseudomonadati</taxon>
        <taxon>Spirochaetota</taxon>
        <taxon>Spirochaetia</taxon>
        <taxon>Spirochaetales</taxon>
        <taxon>Spirochaetaceae</taxon>
        <taxon>Oceanispirochaeta</taxon>
    </lineage>
</organism>
<dbReference type="Gene3D" id="3.40.50.150">
    <property type="entry name" value="Vaccinia Virus protein VP39"/>
    <property type="match status" value="1"/>
</dbReference>
<dbReference type="SUPFAM" id="SSF53335">
    <property type="entry name" value="S-adenosyl-L-methionine-dependent methyltransferases"/>
    <property type="match status" value="1"/>
</dbReference>